<feature type="compositionally biased region" description="Basic residues" evidence="1">
    <location>
        <begin position="85"/>
        <end position="101"/>
    </location>
</feature>
<comment type="caution">
    <text evidence="2">The sequence shown here is derived from an EMBL/GenBank/DDBJ whole genome shotgun (WGS) entry which is preliminary data.</text>
</comment>
<dbReference type="SUPFAM" id="SSF51735">
    <property type="entry name" value="NAD(P)-binding Rossmann-fold domains"/>
    <property type="match status" value="1"/>
</dbReference>
<sequence length="217" mass="22378">MPRPVAIVTGAARGIGRATAVALAGAGYRVALFGRDDTPSLADTLAACEAAAPASAASSGAPNEEALQRAAWRWPLWPTTGPPAARRRGPRRRRGIRRRIRAGLQRGRASGHQRVGWRPRPMGGPDRVAGGQTRRSPGKASGCAHTAPQLVPAGLKAPRVVPAGRIRSPEQWGSLNTLVLPLAAPLGCSAPKGWVAETAPGYPGGLLMPAGAIRGAC</sequence>
<organism evidence="2 3">
    <name type="scientific">Prorocentrum cordatum</name>
    <dbReference type="NCBI Taxonomy" id="2364126"/>
    <lineage>
        <taxon>Eukaryota</taxon>
        <taxon>Sar</taxon>
        <taxon>Alveolata</taxon>
        <taxon>Dinophyceae</taxon>
        <taxon>Prorocentrales</taxon>
        <taxon>Prorocentraceae</taxon>
        <taxon>Prorocentrum</taxon>
    </lineage>
</organism>
<reference evidence="2" key="1">
    <citation type="submission" date="2023-10" db="EMBL/GenBank/DDBJ databases">
        <authorList>
            <person name="Chen Y."/>
            <person name="Shah S."/>
            <person name="Dougan E. K."/>
            <person name="Thang M."/>
            <person name="Chan C."/>
        </authorList>
    </citation>
    <scope>NUCLEOTIDE SEQUENCE [LARGE SCALE GENOMIC DNA]</scope>
</reference>
<evidence type="ECO:0000313" key="3">
    <source>
        <dbReference type="Proteomes" id="UP001189429"/>
    </source>
</evidence>
<accession>A0ABN9RRS2</accession>
<dbReference type="EMBL" id="CAUYUJ010007779">
    <property type="protein sequence ID" value="CAK0821947.1"/>
    <property type="molecule type" value="Genomic_DNA"/>
</dbReference>
<dbReference type="Proteomes" id="UP001189429">
    <property type="component" value="Unassembled WGS sequence"/>
</dbReference>
<dbReference type="Pfam" id="PF00106">
    <property type="entry name" value="adh_short"/>
    <property type="match status" value="1"/>
</dbReference>
<dbReference type="InterPro" id="IPR036291">
    <property type="entry name" value="NAD(P)-bd_dom_sf"/>
</dbReference>
<name>A0ABN9RRS2_9DINO</name>
<feature type="region of interest" description="Disordered" evidence="1">
    <location>
        <begin position="76"/>
        <end position="146"/>
    </location>
</feature>
<keyword evidence="3" id="KW-1185">Reference proteome</keyword>
<evidence type="ECO:0008006" key="4">
    <source>
        <dbReference type="Google" id="ProtNLM"/>
    </source>
</evidence>
<protein>
    <recommendedName>
        <fullName evidence="4">Protochlorophyllide reductase</fullName>
    </recommendedName>
</protein>
<dbReference type="InterPro" id="IPR002347">
    <property type="entry name" value="SDR_fam"/>
</dbReference>
<evidence type="ECO:0000256" key="1">
    <source>
        <dbReference type="SAM" id="MobiDB-lite"/>
    </source>
</evidence>
<gene>
    <name evidence="2" type="ORF">PCOR1329_LOCUS23080</name>
</gene>
<evidence type="ECO:0000313" key="2">
    <source>
        <dbReference type="EMBL" id="CAK0821947.1"/>
    </source>
</evidence>
<dbReference type="Gene3D" id="3.40.50.720">
    <property type="entry name" value="NAD(P)-binding Rossmann-like Domain"/>
    <property type="match status" value="1"/>
</dbReference>
<dbReference type="PRINTS" id="PR00081">
    <property type="entry name" value="GDHRDH"/>
</dbReference>
<proteinExistence type="predicted"/>